<dbReference type="EMBL" id="JBHSML010000013">
    <property type="protein sequence ID" value="MFC5518359.1"/>
    <property type="molecule type" value="Genomic_DNA"/>
</dbReference>
<evidence type="ECO:0000313" key="6">
    <source>
        <dbReference type="Proteomes" id="UP001596150"/>
    </source>
</evidence>
<evidence type="ECO:0000256" key="4">
    <source>
        <dbReference type="SAM" id="SignalP"/>
    </source>
</evidence>
<organism evidence="5 6">
    <name type="scientific">Kaistia terrae</name>
    <dbReference type="NCBI Taxonomy" id="537017"/>
    <lineage>
        <taxon>Bacteria</taxon>
        <taxon>Pseudomonadati</taxon>
        <taxon>Pseudomonadota</taxon>
        <taxon>Alphaproteobacteria</taxon>
        <taxon>Hyphomicrobiales</taxon>
        <taxon>Kaistiaceae</taxon>
        <taxon>Kaistia</taxon>
    </lineage>
</organism>
<evidence type="ECO:0000256" key="3">
    <source>
        <dbReference type="ARBA" id="ARBA00023186"/>
    </source>
</evidence>
<sequence length="96" mass="10000">MTRHLLSAFASLCIVLAVPAMAREIDVSKLTCKEVGAMAPARIAGVAMWMSGYVHGKAGNTMVDTEKSHANAEKIAAYCKSNADATLASAVGAVFK</sequence>
<dbReference type="InterPro" id="IPR010486">
    <property type="entry name" value="HNS-dep_expression_A/B"/>
</dbReference>
<dbReference type="Proteomes" id="UP001596150">
    <property type="component" value="Unassembled WGS sequence"/>
</dbReference>
<evidence type="ECO:0000313" key="5">
    <source>
        <dbReference type="EMBL" id="MFC5518359.1"/>
    </source>
</evidence>
<accession>A0ABW0Q226</accession>
<dbReference type="Pfam" id="PF06411">
    <property type="entry name" value="HdeA"/>
    <property type="match status" value="1"/>
</dbReference>
<evidence type="ECO:0000256" key="2">
    <source>
        <dbReference type="ARBA" id="ARBA00022764"/>
    </source>
</evidence>
<gene>
    <name evidence="5" type="ORF">ACFPP9_21460</name>
</gene>
<reference evidence="6" key="1">
    <citation type="journal article" date="2019" name="Int. J. Syst. Evol. Microbiol.">
        <title>The Global Catalogue of Microorganisms (GCM) 10K type strain sequencing project: providing services to taxonomists for standard genome sequencing and annotation.</title>
        <authorList>
            <consortium name="The Broad Institute Genomics Platform"/>
            <consortium name="The Broad Institute Genome Sequencing Center for Infectious Disease"/>
            <person name="Wu L."/>
            <person name="Ma J."/>
        </authorList>
    </citation>
    <scope>NUCLEOTIDE SEQUENCE [LARGE SCALE GENOMIC DNA]</scope>
    <source>
        <strain evidence="6">KACC 12633</strain>
    </source>
</reference>
<name>A0ABW0Q226_9HYPH</name>
<evidence type="ECO:0000256" key="1">
    <source>
        <dbReference type="ARBA" id="ARBA00022729"/>
    </source>
</evidence>
<keyword evidence="1 4" id="KW-0732">Signal</keyword>
<dbReference type="Gene3D" id="1.10.890.10">
    <property type="entry name" value="HNS-dependent expression A"/>
    <property type="match status" value="1"/>
</dbReference>
<keyword evidence="2" id="KW-0574">Periplasm</keyword>
<protein>
    <submittedName>
        <fullName evidence="5">HdeA/HdeB family chaperone</fullName>
    </submittedName>
</protein>
<dbReference type="RefSeq" id="WP_266343479.1">
    <property type="nucleotide sequence ID" value="NZ_JAPKNH010000003.1"/>
</dbReference>
<keyword evidence="3" id="KW-0143">Chaperone</keyword>
<feature type="signal peptide" evidence="4">
    <location>
        <begin position="1"/>
        <end position="22"/>
    </location>
</feature>
<comment type="caution">
    <text evidence="5">The sequence shown here is derived from an EMBL/GenBank/DDBJ whole genome shotgun (WGS) entry which is preliminary data.</text>
</comment>
<feature type="chain" id="PRO_5047029028" evidence="4">
    <location>
        <begin position="23"/>
        <end position="96"/>
    </location>
</feature>
<proteinExistence type="predicted"/>
<dbReference type="InterPro" id="IPR038303">
    <property type="entry name" value="HdeA/HdeB_sf"/>
</dbReference>
<keyword evidence="6" id="KW-1185">Reference proteome</keyword>